<dbReference type="RefSeq" id="WP_142898869.1">
    <property type="nucleotide sequence ID" value="NZ_ML660060.1"/>
</dbReference>
<keyword evidence="1" id="KW-0812">Transmembrane</keyword>
<keyword evidence="4" id="KW-1185">Reference proteome</keyword>
<dbReference type="AlphaFoldDB" id="A0A545TF68"/>
<keyword evidence="1" id="KW-1133">Transmembrane helix</keyword>
<name>A0A545TF68_9PROT</name>
<feature type="transmembrane region" description="Helical" evidence="1">
    <location>
        <begin position="49"/>
        <end position="66"/>
    </location>
</feature>
<feature type="chain" id="PRO_5022082255" description="VPEID-CTERM sorting domain-containing protein" evidence="2">
    <location>
        <begin position="20"/>
        <end position="76"/>
    </location>
</feature>
<dbReference type="Proteomes" id="UP000315252">
    <property type="component" value="Unassembled WGS sequence"/>
</dbReference>
<keyword evidence="1" id="KW-0472">Membrane</keyword>
<evidence type="ECO:0000256" key="1">
    <source>
        <dbReference type="SAM" id="Phobius"/>
    </source>
</evidence>
<evidence type="ECO:0000313" key="3">
    <source>
        <dbReference type="EMBL" id="TQV75882.1"/>
    </source>
</evidence>
<feature type="signal peptide" evidence="2">
    <location>
        <begin position="1"/>
        <end position="19"/>
    </location>
</feature>
<gene>
    <name evidence="3" type="ORF">FKG95_23545</name>
</gene>
<keyword evidence="2" id="KW-0732">Signal</keyword>
<dbReference type="EMBL" id="VHSH01000009">
    <property type="protein sequence ID" value="TQV75882.1"/>
    <property type="molecule type" value="Genomic_DNA"/>
</dbReference>
<accession>A0A545TF68</accession>
<reference evidence="3 4" key="1">
    <citation type="submission" date="2019-06" db="EMBL/GenBank/DDBJ databases">
        <title>Whole genome sequence for Rhodospirillaceae sp. R148.</title>
        <authorList>
            <person name="Wang G."/>
        </authorList>
    </citation>
    <scope>NUCLEOTIDE SEQUENCE [LARGE SCALE GENOMIC DNA]</scope>
    <source>
        <strain evidence="3 4">R148</strain>
    </source>
</reference>
<evidence type="ECO:0000313" key="4">
    <source>
        <dbReference type="Proteomes" id="UP000315252"/>
    </source>
</evidence>
<protein>
    <recommendedName>
        <fullName evidence="5">VPEID-CTERM sorting domain-containing protein</fullName>
    </recommendedName>
</protein>
<evidence type="ECO:0000256" key="2">
    <source>
        <dbReference type="SAM" id="SignalP"/>
    </source>
</evidence>
<proteinExistence type="predicted"/>
<comment type="caution">
    <text evidence="3">The sequence shown here is derived from an EMBL/GenBank/DDBJ whole genome shotgun (WGS) entry which is preliminary data.</text>
</comment>
<organism evidence="3 4">
    <name type="scientific">Denitrobaculum tricleocarpae</name>
    <dbReference type="NCBI Taxonomy" id="2591009"/>
    <lineage>
        <taxon>Bacteria</taxon>
        <taxon>Pseudomonadati</taxon>
        <taxon>Pseudomonadota</taxon>
        <taxon>Alphaproteobacteria</taxon>
        <taxon>Rhodospirillales</taxon>
        <taxon>Rhodospirillaceae</taxon>
        <taxon>Denitrobaculum</taxon>
    </lineage>
</organism>
<sequence>MITKSFTLSGAAAAVTLFAAGPLAAHPGDHSGLDVSGFIAHFVQEPFHAGGLLLAIALGAFAVVKLRKARANRREK</sequence>
<evidence type="ECO:0008006" key="5">
    <source>
        <dbReference type="Google" id="ProtNLM"/>
    </source>
</evidence>